<comment type="caution">
    <text evidence="2">The sequence shown here is derived from an EMBL/GenBank/DDBJ whole genome shotgun (WGS) entry which is preliminary data.</text>
</comment>
<sequence>MTFLVTSLALSTLFYFSTASMMEFDLEPTPLAFFRRVGPETRGDCTQGTTTCSVATDLYSSAVEHAALRSQELSMSSIDAAKSKSSIDKSYSSADEAYRSLSAQSSSASEYCAASPTNSWIICVPDKPSPSPERAFQVVPTIGPTAVLKHLEMAESASPASSF</sequence>
<evidence type="ECO:0000256" key="1">
    <source>
        <dbReference type="SAM" id="SignalP"/>
    </source>
</evidence>
<evidence type="ECO:0000313" key="3">
    <source>
        <dbReference type="Proteomes" id="UP001642540"/>
    </source>
</evidence>
<name>A0ABP1RGH6_9HEXA</name>
<protein>
    <recommendedName>
        <fullName evidence="4">Secreted protein</fullName>
    </recommendedName>
</protein>
<keyword evidence="3" id="KW-1185">Reference proteome</keyword>
<dbReference type="EMBL" id="CAXLJM020000072">
    <property type="protein sequence ID" value="CAL8127533.1"/>
    <property type="molecule type" value="Genomic_DNA"/>
</dbReference>
<proteinExistence type="predicted"/>
<evidence type="ECO:0000313" key="2">
    <source>
        <dbReference type="EMBL" id="CAL8127533.1"/>
    </source>
</evidence>
<feature type="signal peptide" evidence="1">
    <location>
        <begin position="1"/>
        <end position="19"/>
    </location>
</feature>
<reference evidence="2 3" key="1">
    <citation type="submission" date="2024-08" db="EMBL/GenBank/DDBJ databases">
        <authorList>
            <person name="Cucini C."/>
            <person name="Frati F."/>
        </authorList>
    </citation>
    <scope>NUCLEOTIDE SEQUENCE [LARGE SCALE GENOMIC DNA]</scope>
</reference>
<dbReference type="Proteomes" id="UP001642540">
    <property type="component" value="Unassembled WGS sequence"/>
</dbReference>
<keyword evidence="1" id="KW-0732">Signal</keyword>
<gene>
    <name evidence="2" type="ORF">ODALV1_LOCUS21885</name>
</gene>
<evidence type="ECO:0008006" key="4">
    <source>
        <dbReference type="Google" id="ProtNLM"/>
    </source>
</evidence>
<feature type="chain" id="PRO_5047123771" description="Secreted protein" evidence="1">
    <location>
        <begin position="20"/>
        <end position="163"/>
    </location>
</feature>
<accession>A0ABP1RGH6</accession>
<organism evidence="2 3">
    <name type="scientific">Orchesella dallaii</name>
    <dbReference type="NCBI Taxonomy" id="48710"/>
    <lineage>
        <taxon>Eukaryota</taxon>
        <taxon>Metazoa</taxon>
        <taxon>Ecdysozoa</taxon>
        <taxon>Arthropoda</taxon>
        <taxon>Hexapoda</taxon>
        <taxon>Collembola</taxon>
        <taxon>Entomobryomorpha</taxon>
        <taxon>Entomobryoidea</taxon>
        <taxon>Orchesellidae</taxon>
        <taxon>Orchesellinae</taxon>
        <taxon>Orchesella</taxon>
    </lineage>
</organism>